<dbReference type="AlphaFoldDB" id="A0A448WHN0"/>
<evidence type="ECO:0000313" key="2">
    <source>
        <dbReference type="EMBL" id="VEL11995.1"/>
    </source>
</evidence>
<organism evidence="2 3">
    <name type="scientific">Protopolystoma xenopodis</name>
    <dbReference type="NCBI Taxonomy" id="117903"/>
    <lineage>
        <taxon>Eukaryota</taxon>
        <taxon>Metazoa</taxon>
        <taxon>Spiralia</taxon>
        <taxon>Lophotrochozoa</taxon>
        <taxon>Platyhelminthes</taxon>
        <taxon>Monogenea</taxon>
        <taxon>Polyopisthocotylea</taxon>
        <taxon>Polystomatidea</taxon>
        <taxon>Polystomatidae</taxon>
        <taxon>Protopolystoma</taxon>
    </lineage>
</organism>
<name>A0A448WHN0_9PLAT</name>
<dbReference type="Proteomes" id="UP000784294">
    <property type="component" value="Unassembled WGS sequence"/>
</dbReference>
<protein>
    <submittedName>
        <fullName evidence="2">Uncharacterized protein</fullName>
    </submittedName>
</protein>
<dbReference type="EMBL" id="CAAALY010013469">
    <property type="protein sequence ID" value="VEL11995.1"/>
    <property type="molecule type" value="Genomic_DNA"/>
</dbReference>
<evidence type="ECO:0000313" key="3">
    <source>
        <dbReference type="Proteomes" id="UP000784294"/>
    </source>
</evidence>
<reference evidence="2" key="1">
    <citation type="submission" date="2018-11" db="EMBL/GenBank/DDBJ databases">
        <authorList>
            <consortium name="Pathogen Informatics"/>
        </authorList>
    </citation>
    <scope>NUCLEOTIDE SEQUENCE</scope>
</reference>
<proteinExistence type="predicted"/>
<feature type="compositionally biased region" description="Polar residues" evidence="1">
    <location>
        <begin position="46"/>
        <end position="60"/>
    </location>
</feature>
<keyword evidence="3" id="KW-1185">Reference proteome</keyword>
<feature type="region of interest" description="Disordered" evidence="1">
    <location>
        <begin position="46"/>
        <end position="74"/>
    </location>
</feature>
<evidence type="ECO:0000256" key="1">
    <source>
        <dbReference type="SAM" id="MobiDB-lite"/>
    </source>
</evidence>
<gene>
    <name evidence="2" type="ORF">PXEA_LOCUS5435</name>
</gene>
<sequence length="110" mass="12303">MHAFLTEWFYYLSPFTRSLTAASVCQSLFCGQVKLNFLRIRYSKNHANSTPRTTSPSGSDVQPPRDTPVVKPLDTSPFPFVSALFAIRTPPDDHHSVAMASRMKGLEQEA</sequence>
<accession>A0A448WHN0</accession>
<comment type="caution">
    <text evidence="2">The sequence shown here is derived from an EMBL/GenBank/DDBJ whole genome shotgun (WGS) entry which is preliminary data.</text>
</comment>